<evidence type="ECO:0000313" key="1">
    <source>
        <dbReference type="EMBL" id="MBC1490992.1"/>
    </source>
</evidence>
<gene>
    <name evidence="1" type="ORF">HCI99_04055</name>
    <name evidence="2" type="ORF">HCI99_04580</name>
</gene>
<accession>A0A7X0XBE5</accession>
<dbReference type="EMBL" id="JAASTX010000004">
    <property type="protein sequence ID" value="MBC1491093.1"/>
    <property type="molecule type" value="Genomic_DNA"/>
</dbReference>
<protein>
    <submittedName>
        <fullName evidence="2">Uncharacterized protein</fullName>
    </submittedName>
</protein>
<evidence type="ECO:0000313" key="3">
    <source>
        <dbReference type="Proteomes" id="UP000533953"/>
    </source>
</evidence>
<sequence>MIYKLKHYAGETKCFQTEEAIDTIIWALEIAIFSVPETYGDTAVLSNEELIQVLKQICFIEEVKTEKQLFGVEIDMAGLWEANCSQADQILLRKESSTMAKLVSLAACAIYEE</sequence>
<dbReference type="RefSeq" id="WP_185416907.1">
    <property type="nucleotide sequence ID" value="NZ_JAASTX010000004.1"/>
</dbReference>
<reference evidence="2 3" key="1">
    <citation type="submission" date="2020-03" db="EMBL/GenBank/DDBJ databases">
        <title>Soil Listeria distribution.</title>
        <authorList>
            <person name="Liao J."/>
            <person name="Wiedmann M."/>
        </authorList>
    </citation>
    <scope>NUCLEOTIDE SEQUENCE [LARGE SCALE GENOMIC DNA]</scope>
    <source>
        <strain evidence="2 3">FSL L7-1547</strain>
    </source>
</reference>
<comment type="caution">
    <text evidence="2">The sequence shown here is derived from an EMBL/GenBank/DDBJ whole genome shotgun (WGS) entry which is preliminary data.</text>
</comment>
<dbReference type="EMBL" id="JAASTX010000004">
    <property type="protein sequence ID" value="MBC1490992.1"/>
    <property type="molecule type" value="Genomic_DNA"/>
</dbReference>
<organism evidence="2 3">
    <name type="scientific">Listeria booriae</name>
    <dbReference type="NCBI Taxonomy" id="1552123"/>
    <lineage>
        <taxon>Bacteria</taxon>
        <taxon>Bacillati</taxon>
        <taxon>Bacillota</taxon>
        <taxon>Bacilli</taxon>
        <taxon>Bacillales</taxon>
        <taxon>Listeriaceae</taxon>
        <taxon>Listeria</taxon>
    </lineage>
</organism>
<dbReference type="Proteomes" id="UP000533953">
    <property type="component" value="Unassembled WGS sequence"/>
</dbReference>
<evidence type="ECO:0000313" key="2">
    <source>
        <dbReference type="EMBL" id="MBC1491093.1"/>
    </source>
</evidence>
<name>A0A7X0XBE5_9LIST</name>
<dbReference type="AlphaFoldDB" id="A0A7X0XBE5"/>
<proteinExistence type="predicted"/>